<organism evidence="1 2">
    <name type="scientific">Anaeromyxobacter paludicola</name>
    <dbReference type="NCBI Taxonomy" id="2918171"/>
    <lineage>
        <taxon>Bacteria</taxon>
        <taxon>Pseudomonadati</taxon>
        <taxon>Myxococcota</taxon>
        <taxon>Myxococcia</taxon>
        <taxon>Myxococcales</taxon>
        <taxon>Cystobacterineae</taxon>
        <taxon>Anaeromyxobacteraceae</taxon>
        <taxon>Anaeromyxobacter</taxon>
    </lineage>
</organism>
<evidence type="ECO:0000313" key="2">
    <source>
        <dbReference type="Proteomes" id="UP001162734"/>
    </source>
</evidence>
<protein>
    <submittedName>
        <fullName evidence="1">Gamma-glutamyl-gamma-aminobutyrate hydrolase</fullName>
    </submittedName>
</protein>
<gene>
    <name evidence="1" type="ORF">AMPC_28830</name>
</gene>
<reference evidence="2" key="1">
    <citation type="journal article" date="2022" name="Int. J. Syst. Evol. Microbiol.">
        <title>Anaeromyxobacter oryzae sp. nov., Anaeromyxobacter diazotrophicus sp. nov. and Anaeromyxobacter paludicola sp. nov., isolated from paddy soils.</title>
        <authorList>
            <person name="Itoh H."/>
            <person name="Xu Z."/>
            <person name="Mise K."/>
            <person name="Masuda Y."/>
            <person name="Ushijima N."/>
            <person name="Hayakawa C."/>
            <person name="Shiratori Y."/>
            <person name="Senoo K."/>
        </authorList>
    </citation>
    <scope>NUCLEOTIDE SEQUENCE [LARGE SCALE GENOMIC DNA]</scope>
    <source>
        <strain evidence="2">Red630</strain>
    </source>
</reference>
<dbReference type="EMBL" id="AP025592">
    <property type="protein sequence ID" value="BDG09770.1"/>
    <property type="molecule type" value="Genomic_DNA"/>
</dbReference>
<dbReference type="Proteomes" id="UP001162734">
    <property type="component" value="Chromosome"/>
</dbReference>
<dbReference type="PANTHER" id="PTHR43235:SF1">
    <property type="entry name" value="GLUTAMINE AMIDOTRANSFERASE PB2B2.05-RELATED"/>
    <property type="match status" value="1"/>
</dbReference>
<evidence type="ECO:0000313" key="1">
    <source>
        <dbReference type="EMBL" id="BDG09770.1"/>
    </source>
</evidence>
<dbReference type="CDD" id="cd01745">
    <property type="entry name" value="GATase1_2"/>
    <property type="match status" value="1"/>
</dbReference>
<dbReference type="RefSeq" id="WP_248342082.1">
    <property type="nucleotide sequence ID" value="NZ_AP025592.1"/>
</dbReference>
<name>A0ABM7XD32_9BACT</name>
<accession>A0ABM7XD32</accession>
<dbReference type="Pfam" id="PF07722">
    <property type="entry name" value="Peptidase_C26"/>
    <property type="match status" value="1"/>
</dbReference>
<sequence length="237" mass="25016">MTRRPRIGVTLDLDEAAARYELKRAYADAVLAAGGLPVLIAYGDESAAGAYLALCDALVVTGGDFDIDPARYGEARRAGCGPEHPARTAFESALVEAAIASRLPLLGICGGMQLLNVVRGGSLHQHLPDDLQISHEQPAPKDRPSHDVDVAPGTLLARLVGPGPLAVNSTHHQAVKRPGTGVLVSARAQDGVVEAIELPDLPFALGVQWHPEACAVHEPRHAAVFRGLVEAARDLRR</sequence>
<dbReference type="InterPro" id="IPR011697">
    <property type="entry name" value="Peptidase_C26"/>
</dbReference>
<dbReference type="GO" id="GO:0016787">
    <property type="term" value="F:hydrolase activity"/>
    <property type="evidence" value="ECO:0007669"/>
    <property type="project" value="UniProtKB-KW"/>
</dbReference>
<keyword evidence="1" id="KW-0378">Hydrolase</keyword>
<proteinExistence type="predicted"/>
<dbReference type="SUPFAM" id="SSF52317">
    <property type="entry name" value="Class I glutamine amidotransferase-like"/>
    <property type="match status" value="1"/>
</dbReference>
<dbReference type="InterPro" id="IPR029062">
    <property type="entry name" value="Class_I_gatase-like"/>
</dbReference>
<dbReference type="PANTHER" id="PTHR43235">
    <property type="entry name" value="GLUTAMINE AMIDOTRANSFERASE PB2B2.05-RELATED"/>
    <property type="match status" value="1"/>
</dbReference>
<dbReference type="PROSITE" id="PS51273">
    <property type="entry name" value="GATASE_TYPE_1"/>
    <property type="match status" value="1"/>
</dbReference>
<dbReference type="InterPro" id="IPR044668">
    <property type="entry name" value="PuuD-like"/>
</dbReference>
<dbReference type="Gene3D" id="3.40.50.880">
    <property type="match status" value="1"/>
</dbReference>
<keyword evidence="2" id="KW-1185">Reference proteome</keyword>